<name>Q6IKM7_DROME</name>
<dbReference type="EMBL" id="BK002339">
    <property type="protein sequence ID" value="DAA03845.1"/>
    <property type="molecule type" value="Genomic_DNA"/>
</dbReference>
<protein>
    <submittedName>
        <fullName evidence="2">HDC12053</fullName>
    </submittedName>
</protein>
<gene>
    <name evidence="2" type="ORF">HDC12053</name>
</gene>
<reference evidence="2" key="1">
    <citation type="journal article" date="2003" name="Genome Biol.">
        <title>An integrated gene annotation and transcriptional profiling approach towards the full gene content of the Drosophila genome.</title>
        <authorList>
            <person name="Hild M."/>
            <person name="Beckmann B."/>
            <person name="Haas S.A."/>
            <person name="Koch B."/>
            <person name="Solovyev V."/>
            <person name="Busold C."/>
            <person name="Fellenberg K."/>
            <person name="Boutros M."/>
            <person name="Vingron M."/>
            <person name="Sauer F."/>
            <person name="Hoheisel J.D."/>
            <person name="Paro R."/>
        </authorList>
    </citation>
    <scope>NUCLEOTIDE SEQUENCE</scope>
</reference>
<feature type="compositionally biased region" description="Low complexity" evidence="1">
    <location>
        <begin position="95"/>
        <end position="105"/>
    </location>
</feature>
<dbReference type="AlphaFoldDB" id="Q6IKM7"/>
<proteinExistence type="predicted"/>
<feature type="region of interest" description="Disordered" evidence="1">
    <location>
        <begin position="95"/>
        <end position="117"/>
    </location>
</feature>
<evidence type="ECO:0000256" key="1">
    <source>
        <dbReference type="SAM" id="MobiDB-lite"/>
    </source>
</evidence>
<accession>Q6IKM7</accession>
<organism evidence="2">
    <name type="scientific">Drosophila melanogaster</name>
    <name type="common">Fruit fly</name>
    <dbReference type="NCBI Taxonomy" id="7227"/>
    <lineage>
        <taxon>Eukaryota</taxon>
        <taxon>Metazoa</taxon>
        <taxon>Ecdysozoa</taxon>
        <taxon>Arthropoda</taxon>
        <taxon>Hexapoda</taxon>
        <taxon>Insecta</taxon>
        <taxon>Pterygota</taxon>
        <taxon>Neoptera</taxon>
        <taxon>Endopterygota</taxon>
        <taxon>Diptera</taxon>
        <taxon>Brachycera</taxon>
        <taxon>Muscomorpha</taxon>
        <taxon>Ephydroidea</taxon>
        <taxon>Drosophilidae</taxon>
        <taxon>Drosophila</taxon>
        <taxon>Sophophora</taxon>
    </lineage>
</organism>
<sequence>MSWGGDKPPHPTPPPPAAKTEPERPGAEGATVSAENIMNRFSEMHGCKGAADAVLAKQAADGRLGIRHGFKRVTQLEEKTFRQVRHWAPARMDVSAVAPSPSPASRTDSSDSFGGSGPLRLTGKYLSNTIRSLGGRSTHITVAHRHRTTNIQHGTSHIGS</sequence>
<evidence type="ECO:0000313" key="2">
    <source>
        <dbReference type="EMBL" id="DAA03845.1"/>
    </source>
</evidence>
<feature type="region of interest" description="Disordered" evidence="1">
    <location>
        <begin position="1"/>
        <end position="32"/>
    </location>
</feature>